<dbReference type="RefSeq" id="WP_006978697.1">
    <property type="nucleotide sequence ID" value="NZ_ABVL01000003.1"/>
</dbReference>
<dbReference type="InParanoid" id="B4CXT0"/>
<evidence type="ECO:0000313" key="2">
    <source>
        <dbReference type="Proteomes" id="UP000005824"/>
    </source>
</evidence>
<comment type="caution">
    <text evidence="1">The sequence shown here is derived from an EMBL/GenBank/DDBJ whole genome shotgun (WGS) entry which is preliminary data.</text>
</comment>
<gene>
    <name evidence="1" type="ORF">CfE428DRAFT_1371</name>
</gene>
<organism evidence="1 2">
    <name type="scientific">Chthoniobacter flavus Ellin428</name>
    <dbReference type="NCBI Taxonomy" id="497964"/>
    <lineage>
        <taxon>Bacteria</taxon>
        <taxon>Pseudomonadati</taxon>
        <taxon>Verrucomicrobiota</taxon>
        <taxon>Spartobacteria</taxon>
        <taxon>Chthoniobacterales</taxon>
        <taxon>Chthoniobacteraceae</taxon>
        <taxon>Chthoniobacter</taxon>
    </lineage>
</organism>
<dbReference type="EMBL" id="ABVL01000003">
    <property type="protein sequence ID" value="EDY21078.1"/>
    <property type="molecule type" value="Genomic_DNA"/>
</dbReference>
<evidence type="ECO:0000313" key="1">
    <source>
        <dbReference type="EMBL" id="EDY21078.1"/>
    </source>
</evidence>
<dbReference type="Proteomes" id="UP000005824">
    <property type="component" value="Unassembled WGS sequence"/>
</dbReference>
<keyword evidence="2" id="KW-1185">Reference proteome</keyword>
<sequence>MKKLVCVSSYSSGLKHRFALLNQVRNFGHLHGYDVHFLWGVSRGVAYCHWEELFGPLEGIRVTNVSEAEVDRIGRLQKAAPLIEYEGERLDVVSDGCPLTDRMFAFNLPATDYLERLVPNSARPKMRLLAPPNDAIRVSVDALARKHRLAQRTGIRVRVTEAAHDPRKPHRNKAELDQCLVPLLRLPADMPAFIVTDSEYVQCRLATHFVDAVWLPKEFDLTENGSHYVHRSDKAAMFTFLKEAFCLCACRRVINIGGFLNDQAACVWLPPYQETPAPLTALAV</sequence>
<reference evidence="1 2" key="1">
    <citation type="journal article" date="2011" name="J. Bacteriol.">
        <title>Genome sequence of Chthoniobacter flavus Ellin428, an aerobic heterotrophic soil bacterium.</title>
        <authorList>
            <person name="Kant R."/>
            <person name="van Passel M.W."/>
            <person name="Palva A."/>
            <person name="Lucas S."/>
            <person name="Lapidus A."/>
            <person name="Glavina Del Rio T."/>
            <person name="Dalin E."/>
            <person name="Tice H."/>
            <person name="Bruce D."/>
            <person name="Goodwin L."/>
            <person name="Pitluck S."/>
            <person name="Larimer F.W."/>
            <person name="Land M.L."/>
            <person name="Hauser L."/>
            <person name="Sangwan P."/>
            <person name="de Vos W.M."/>
            <person name="Janssen P.H."/>
            <person name="Smidt H."/>
        </authorList>
    </citation>
    <scope>NUCLEOTIDE SEQUENCE [LARGE SCALE GENOMIC DNA]</scope>
    <source>
        <strain evidence="1 2">Ellin428</strain>
    </source>
</reference>
<protein>
    <submittedName>
        <fullName evidence="1">Uncharacterized protein</fullName>
    </submittedName>
</protein>
<dbReference type="STRING" id="497964.CfE428DRAFT_1371"/>
<name>B4CXT0_9BACT</name>
<accession>B4CXT0</accession>
<proteinExistence type="predicted"/>
<dbReference type="AlphaFoldDB" id="B4CXT0"/>